<reference evidence="6 7" key="1">
    <citation type="submission" date="2018-05" db="EMBL/GenBank/DDBJ databases">
        <title>Genomic Encyclopedia of Type Strains, Phase IV (KMG-IV): sequencing the most valuable type-strain genomes for metagenomic binning, comparative biology and taxonomic classification.</title>
        <authorList>
            <person name="Goeker M."/>
        </authorList>
    </citation>
    <scope>NUCLEOTIDE SEQUENCE [LARGE SCALE GENOMIC DNA]</scope>
    <source>
        <strain evidence="6 7">DSM 29661</strain>
    </source>
</reference>
<dbReference type="Gene3D" id="3.40.190.290">
    <property type="match status" value="1"/>
</dbReference>
<evidence type="ECO:0000259" key="5">
    <source>
        <dbReference type="PROSITE" id="PS50931"/>
    </source>
</evidence>
<name>A0A318KSS3_9NEIS</name>
<keyword evidence="4" id="KW-0804">Transcription</keyword>
<dbReference type="FunFam" id="1.10.10.10:FF:000001">
    <property type="entry name" value="LysR family transcriptional regulator"/>
    <property type="match status" value="1"/>
</dbReference>
<evidence type="ECO:0000313" key="6">
    <source>
        <dbReference type="EMBL" id="PXX78716.1"/>
    </source>
</evidence>
<dbReference type="InterPro" id="IPR050950">
    <property type="entry name" value="HTH-type_LysR_regulators"/>
</dbReference>
<dbReference type="InterPro" id="IPR036390">
    <property type="entry name" value="WH_DNA-bd_sf"/>
</dbReference>
<dbReference type="AlphaFoldDB" id="A0A318KSS3"/>
<keyword evidence="2" id="KW-0805">Transcription regulation</keyword>
<dbReference type="PROSITE" id="PS50931">
    <property type="entry name" value="HTH_LYSR"/>
    <property type="match status" value="1"/>
</dbReference>
<gene>
    <name evidence="6" type="ORF">DFR34_11038</name>
</gene>
<dbReference type="OrthoDB" id="9785974at2"/>
<accession>A0A318KSS3</accession>
<dbReference type="InterPro" id="IPR000847">
    <property type="entry name" value="LysR_HTH_N"/>
</dbReference>
<protein>
    <submittedName>
        <fullName evidence="6">LysR family transcriptional regulator</fullName>
    </submittedName>
</protein>
<feature type="domain" description="HTH lysR-type" evidence="5">
    <location>
        <begin position="1"/>
        <end position="60"/>
    </location>
</feature>
<dbReference type="PANTHER" id="PTHR30419">
    <property type="entry name" value="HTH-TYPE TRANSCRIPTIONAL REGULATOR YBHD"/>
    <property type="match status" value="1"/>
</dbReference>
<dbReference type="Pfam" id="PF00126">
    <property type="entry name" value="HTH_1"/>
    <property type="match status" value="1"/>
</dbReference>
<dbReference type="Pfam" id="PF03466">
    <property type="entry name" value="LysR_substrate"/>
    <property type="match status" value="1"/>
</dbReference>
<comment type="similarity">
    <text evidence="1">Belongs to the LysR transcriptional regulatory family.</text>
</comment>
<dbReference type="SUPFAM" id="SSF46785">
    <property type="entry name" value="Winged helix' DNA-binding domain"/>
    <property type="match status" value="1"/>
</dbReference>
<dbReference type="GO" id="GO:0003700">
    <property type="term" value="F:DNA-binding transcription factor activity"/>
    <property type="evidence" value="ECO:0007669"/>
    <property type="project" value="InterPro"/>
</dbReference>
<comment type="caution">
    <text evidence="6">The sequence shown here is derived from an EMBL/GenBank/DDBJ whole genome shotgun (WGS) entry which is preliminary data.</text>
</comment>
<dbReference type="Gene3D" id="1.10.10.10">
    <property type="entry name" value="Winged helix-like DNA-binding domain superfamily/Winged helix DNA-binding domain"/>
    <property type="match status" value="1"/>
</dbReference>
<dbReference type="RefSeq" id="WP_158281785.1">
    <property type="nucleotide sequence ID" value="NZ_CALCOA010000121.1"/>
</dbReference>
<dbReference type="EMBL" id="QJKI01000010">
    <property type="protein sequence ID" value="PXX78716.1"/>
    <property type="molecule type" value="Genomic_DNA"/>
</dbReference>
<dbReference type="InterPro" id="IPR036388">
    <property type="entry name" value="WH-like_DNA-bd_sf"/>
</dbReference>
<dbReference type="InterPro" id="IPR005119">
    <property type="entry name" value="LysR_subst-bd"/>
</dbReference>
<dbReference type="SUPFAM" id="SSF53850">
    <property type="entry name" value="Periplasmic binding protein-like II"/>
    <property type="match status" value="1"/>
</dbReference>
<dbReference type="PANTHER" id="PTHR30419:SF2">
    <property type="entry name" value="LYSR FAMILY TRANSCRIPTIONAL REGULATOR"/>
    <property type="match status" value="1"/>
</dbReference>
<dbReference type="GO" id="GO:0005829">
    <property type="term" value="C:cytosol"/>
    <property type="evidence" value="ECO:0007669"/>
    <property type="project" value="TreeGrafter"/>
</dbReference>
<dbReference type="GO" id="GO:0003677">
    <property type="term" value="F:DNA binding"/>
    <property type="evidence" value="ECO:0007669"/>
    <property type="project" value="UniProtKB-KW"/>
</dbReference>
<organism evidence="6 7">
    <name type="scientific">Rivihabitans pingtungensis</name>
    <dbReference type="NCBI Taxonomy" id="1054498"/>
    <lineage>
        <taxon>Bacteria</taxon>
        <taxon>Pseudomonadati</taxon>
        <taxon>Pseudomonadota</taxon>
        <taxon>Betaproteobacteria</taxon>
        <taxon>Neisseriales</taxon>
        <taxon>Aquaspirillaceae</taxon>
        <taxon>Rivihabitans</taxon>
    </lineage>
</organism>
<evidence type="ECO:0000256" key="2">
    <source>
        <dbReference type="ARBA" id="ARBA00023015"/>
    </source>
</evidence>
<keyword evidence="3" id="KW-0238">DNA-binding</keyword>
<evidence type="ECO:0000256" key="1">
    <source>
        <dbReference type="ARBA" id="ARBA00009437"/>
    </source>
</evidence>
<evidence type="ECO:0000256" key="4">
    <source>
        <dbReference type="ARBA" id="ARBA00023163"/>
    </source>
</evidence>
<proteinExistence type="inferred from homology"/>
<dbReference type="Proteomes" id="UP000247555">
    <property type="component" value="Unassembled WGS sequence"/>
</dbReference>
<evidence type="ECO:0000256" key="3">
    <source>
        <dbReference type="ARBA" id="ARBA00023125"/>
    </source>
</evidence>
<sequence length="295" mass="32460">MRFDFVDLRLLVHVAEAGNLTAGAARLPIALSAASQRIRKLETLFGVSLFERERDGVRLTADGERCVEHARLLLRGADRMQRELTHPAQQGRHVLRLAATTVTTAEFLPDVLGRFLALHPQVDVEIDERQSAAAIQAIRDGEHDLGIIDGNTGAERLALLPFSRDKLVLVAHAGHPLAARQQVSFAEALDHPFVALRPDSGMQQFIERAALLHGGKLQVRLRVPSFEALYRLVAAGAGLGVLPEAAALRYRSAGQPVTIVEFRDRWAERELKLCARDFVSLSPLQQTFVAFLTPA</sequence>
<keyword evidence="7" id="KW-1185">Reference proteome</keyword>
<evidence type="ECO:0000313" key="7">
    <source>
        <dbReference type="Proteomes" id="UP000247555"/>
    </source>
</evidence>